<proteinExistence type="predicted"/>
<name>R6KJ80_9FIRM</name>
<dbReference type="AlphaFoldDB" id="R6KJ80"/>
<evidence type="ECO:0000313" key="2">
    <source>
        <dbReference type="Proteomes" id="UP000018009"/>
    </source>
</evidence>
<organism evidence="1 2">
    <name type="scientific">[Clostridium] clostridioforme CAG:132</name>
    <dbReference type="NCBI Taxonomy" id="1263065"/>
    <lineage>
        <taxon>Bacteria</taxon>
        <taxon>Bacillati</taxon>
        <taxon>Bacillota</taxon>
        <taxon>Clostridia</taxon>
        <taxon>Lachnospirales</taxon>
        <taxon>Lachnospiraceae</taxon>
        <taxon>Enterocloster</taxon>
    </lineage>
</organism>
<comment type="caution">
    <text evidence="1">The sequence shown here is derived from an EMBL/GenBank/DDBJ whole genome shotgun (WGS) entry which is preliminary data.</text>
</comment>
<sequence>MPLQITFYHQINSLQTLFLCNYTIFRTLLNHTMVTLAPLEGPGNVLFYGCRTFSLLKYSLLCNRGLQCCQSLCQYMSPDFLLFFHGQCRIAKRMRNSDSRNNTVSSYCQRNRNYSCNMNYWDSCSFNFFYHRCTATCTGTSGRGQNDRVYPVIPQLLCELCSESLSVSYGCTVANCSIEISVQAADFSFFFKFS</sequence>
<gene>
    <name evidence="1" type="ORF">BN486_02357</name>
</gene>
<protein>
    <submittedName>
        <fullName evidence="1">Uncharacterized protein</fullName>
    </submittedName>
</protein>
<accession>R6KJ80</accession>
<dbReference type="Proteomes" id="UP000018009">
    <property type="component" value="Unassembled WGS sequence"/>
</dbReference>
<dbReference type="EMBL" id="CBDY010000137">
    <property type="protein sequence ID" value="CDB62232.1"/>
    <property type="molecule type" value="Genomic_DNA"/>
</dbReference>
<reference evidence="1" key="1">
    <citation type="submission" date="2012-11" db="EMBL/GenBank/DDBJ databases">
        <title>Dependencies among metagenomic species, viruses, plasmids and units of genetic variation.</title>
        <authorList>
            <person name="Nielsen H.B."/>
            <person name="Almeida M."/>
            <person name="Juncker A.S."/>
            <person name="Rasmussen S."/>
            <person name="Li J."/>
            <person name="Sunagawa S."/>
            <person name="Plichta D."/>
            <person name="Gautier L."/>
            <person name="Le Chatelier E."/>
            <person name="Peletier E."/>
            <person name="Bonde I."/>
            <person name="Nielsen T."/>
            <person name="Manichanh C."/>
            <person name="Arumugam M."/>
            <person name="Batto J."/>
            <person name="Santos M.B.Q.D."/>
            <person name="Blom N."/>
            <person name="Borruel N."/>
            <person name="Burgdorf K.S."/>
            <person name="Boumezbeur F."/>
            <person name="Casellas F."/>
            <person name="Dore J."/>
            <person name="Guarner F."/>
            <person name="Hansen T."/>
            <person name="Hildebrand F."/>
            <person name="Kaas R.S."/>
            <person name="Kennedy S."/>
            <person name="Kristiansen K."/>
            <person name="Kultima J.R."/>
            <person name="Leonard P."/>
            <person name="Levenez F."/>
            <person name="Lund O."/>
            <person name="Moumen B."/>
            <person name="Le Paslier D."/>
            <person name="Pons N."/>
            <person name="Pedersen O."/>
            <person name="Prifti E."/>
            <person name="Qin J."/>
            <person name="Raes J."/>
            <person name="Tap J."/>
            <person name="Tims S."/>
            <person name="Ussery D.W."/>
            <person name="Yamada T."/>
            <person name="MetaHit consortium"/>
            <person name="Renault P."/>
            <person name="Sicheritz-Ponten T."/>
            <person name="Bork P."/>
            <person name="Wang J."/>
            <person name="Brunak S."/>
            <person name="Ehrlich S.D."/>
        </authorList>
    </citation>
    <scope>NUCLEOTIDE SEQUENCE [LARGE SCALE GENOMIC DNA]</scope>
</reference>
<evidence type="ECO:0000313" key="1">
    <source>
        <dbReference type="EMBL" id="CDB62232.1"/>
    </source>
</evidence>